<evidence type="ECO:0000256" key="1">
    <source>
        <dbReference type="HAMAP-Rule" id="MF_00386"/>
    </source>
</evidence>
<dbReference type="Pfam" id="PF01809">
    <property type="entry name" value="YidD"/>
    <property type="match status" value="1"/>
</dbReference>
<comment type="subcellular location">
    <subcellularLocation>
        <location evidence="1">Cell membrane</location>
        <topology evidence="1">Peripheral membrane protein</topology>
        <orientation evidence="1">Cytoplasmic side</orientation>
    </subcellularLocation>
</comment>
<evidence type="ECO:0000313" key="3">
    <source>
        <dbReference type="EMBL" id="GAN75889.1"/>
    </source>
</evidence>
<proteinExistence type="inferred from homology"/>
<name>A0A0D6P4R9_9PROT</name>
<gene>
    <name evidence="3" type="ORF">Asru_0014_04</name>
</gene>
<dbReference type="EMBL" id="BANB01000014">
    <property type="protein sequence ID" value="GAN75889.1"/>
    <property type="molecule type" value="Genomic_DNA"/>
</dbReference>
<comment type="function">
    <text evidence="1">Could be involved in insertion of integral membrane proteins into the membrane.</text>
</comment>
<dbReference type="NCBIfam" id="TIGR00278">
    <property type="entry name" value="membrane protein insertion efficiency factor YidD"/>
    <property type="match status" value="1"/>
</dbReference>
<keyword evidence="4" id="KW-1185">Reference proteome</keyword>
<dbReference type="AlphaFoldDB" id="A0A0D6P4R9"/>
<dbReference type="HAMAP" id="MF_00386">
    <property type="entry name" value="UPF0161_YidD"/>
    <property type="match status" value="1"/>
</dbReference>
<dbReference type="RefSeq" id="WP_048859629.1">
    <property type="nucleotide sequence ID" value="NZ_BANB01000014.1"/>
</dbReference>
<feature type="compositionally biased region" description="Pro residues" evidence="2">
    <location>
        <begin position="70"/>
        <end position="84"/>
    </location>
</feature>
<dbReference type="SMART" id="SM01234">
    <property type="entry name" value="Haemolytic"/>
    <property type="match status" value="1"/>
</dbReference>
<protein>
    <recommendedName>
        <fullName evidence="1">Putative membrane protein insertion efficiency factor</fullName>
    </recommendedName>
</protein>
<dbReference type="GO" id="GO:0005886">
    <property type="term" value="C:plasma membrane"/>
    <property type="evidence" value="ECO:0007669"/>
    <property type="project" value="UniProtKB-SubCell"/>
</dbReference>
<dbReference type="Proteomes" id="UP000032680">
    <property type="component" value="Unassembled WGS sequence"/>
</dbReference>
<comment type="caution">
    <text evidence="3">The sequence shown here is derived from an EMBL/GenBank/DDBJ whole genome shotgun (WGS) entry which is preliminary data.</text>
</comment>
<dbReference type="PANTHER" id="PTHR33383">
    <property type="entry name" value="MEMBRANE PROTEIN INSERTION EFFICIENCY FACTOR-RELATED"/>
    <property type="match status" value="1"/>
</dbReference>
<reference evidence="3 4" key="1">
    <citation type="submission" date="2012-11" db="EMBL/GenBank/DDBJ databases">
        <title>Whole genome sequence of Acidisphaera rubrifaciens HS-AP3.</title>
        <authorList>
            <person name="Azuma Y."/>
            <person name="Higashiura N."/>
            <person name="Hirakawa H."/>
            <person name="Matsushita K."/>
        </authorList>
    </citation>
    <scope>NUCLEOTIDE SEQUENCE [LARGE SCALE GENOMIC DNA]</scope>
    <source>
        <strain evidence="3 4">HS-AP3</strain>
    </source>
</reference>
<keyword evidence="1" id="KW-1003">Cell membrane</keyword>
<comment type="similarity">
    <text evidence="1">Belongs to the UPF0161 family.</text>
</comment>
<organism evidence="3 4">
    <name type="scientific">Acidisphaera rubrifaciens HS-AP3</name>
    <dbReference type="NCBI Taxonomy" id="1231350"/>
    <lineage>
        <taxon>Bacteria</taxon>
        <taxon>Pseudomonadati</taxon>
        <taxon>Pseudomonadota</taxon>
        <taxon>Alphaproteobacteria</taxon>
        <taxon>Acetobacterales</taxon>
        <taxon>Acetobacteraceae</taxon>
        <taxon>Acidisphaera</taxon>
    </lineage>
</organism>
<evidence type="ECO:0000256" key="2">
    <source>
        <dbReference type="SAM" id="MobiDB-lite"/>
    </source>
</evidence>
<feature type="compositionally biased region" description="Basic and acidic residues" evidence="2">
    <location>
        <begin position="87"/>
        <end position="106"/>
    </location>
</feature>
<feature type="region of interest" description="Disordered" evidence="2">
    <location>
        <begin position="68"/>
        <end position="106"/>
    </location>
</feature>
<dbReference type="InterPro" id="IPR002696">
    <property type="entry name" value="Membr_insert_effic_factor_YidD"/>
</dbReference>
<accession>A0A0D6P4R9</accession>
<dbReference type="PANTHER" id="PTHR33383:SF1">
    <property type="entry name" value="MEMBRANE PROTEIN INSERTION EFFICIENCY FACTOR-RELATED"/>
    <property type="match status" value="1"/>
</dbReference>
<sequence>MSLPALLATGVVRGYQYTLRPVLGCNCRFWPSCSDYAVEALRSHGAARGGWLAARRILRCHPWHPGGVDPVPPAAAPTHDPPGRPTGDPRHCFADHRRDSPGQDGT</sequence>
<keyword evidence="1" id="KW-0472">Membrane</keyword>
<dbReference type="OrthoDB" id="9801753at2"/>
<evidence type="ECO:0000313" key="4">
    <source>
        <dbReference type="Proteomes" id="UP000032680"/>
    </source>
</evidence>